<proteinExistence type="predicted"/>
<gene>
    <name evidence="2" type="ORF">UXQ13_08095</name>
</gene>
<dbReference type="InterPro" id="IPR025234">
    <property type="entry name" value="YjzH-like"/>
</dbReference>
<dbReference type="Proteomes" id="UP001373496">
    <property type="component" value="Unassembled WGS sequence"/>
</dbReference>
<organism evidence="2 3">
    <name type="scientific">Klenkia terrae</name>
    <dbReference type="NCBI Taxonomy" id="1052259"/>
    <lineage>
        <taxon>Bacteria</taxon>
        <taxon>Bacillati</taxon>
        <taxon>Actinomycetota</taxon>
        <taxon>Actinomycetes</taxon>
        <taxon>Geodermatophilales</taxon>
        <taxon>Geodermatophilaceae</taxon>
        <taxon>Klenkia</taxon>
    </lineage>
</organism>
<dbReference type="Pfam" id="PF13783">
    <property type="entry name" value="DUF4177"/>
    <property type="match status" value="1"/>
</dbReference>
<protein>
    <submittedName>
        <fullName evidence="2">DUF4177 domain-containing protein</fullName>
    </submittedName>
</protein>
<dbReference type="EMBL" id="JBAPLV010000006">
    <property type="protein sequence ID" value="MEI4278424.1"/>
    <property type="molecule type" value="Genomic_DNA"/>
</dbReference>
<name>A0ABU8E449_9ACTN</name>
<dbReference type="RefSeq" id="WP_336392139.1">
    <property type="nucleotide sequence ID" value="NZ_JBAPLV010000006.1"/>
</dbReference>
<comment type="caution">
    <text evidence="2">The sequence shown here is derived from an EMBL/GenBank/DDBJ whole genome shotgun (WGS) entry which is preliminary data.</text>
</comment>
<feature type="region of interest" description="Disordered" evidence="1">
    <location>
        <begin position="19"/>
        <end position="40"/>
    </location>
</feature>
<accession>A0ABU8E449</accession>
<reference evidence="2 3" key="1">
    <citation type="submission" date="2024-03" db="EMBL/GenBank/DDBJ databases">
        <title>Draft genome sequence of Klenkia terrae.</title>
        <authorList>
            <person name="Duangmal K."/>
            <person name="Chantavorakit T."/>
        </authorList>
    </citation>
    <scope>NUCLEOTIDE SEQUENCE [LARGE SCALE GENOMIC DNA]</scope>
    <source>
        <strain evidence="2 3">JCM 17786</strain>
    </source>
</reference>
<evidence type="ECO:0000313" key="2">
    <source>
        <dbReference type="EMBL" id="MEI4278424.1"/>
    </source>
</evidence>
<keyword evidence="3" id="KW-1185">Reference proteome</keyword>
<evidence type="ECO:0000256" key="1">
    <source>
        <dbReference type="SAM" id="MobiDB-lite"/>
    </source>
</evidence>
<sequence length="40" mass="4397">MAKQRFEYKVVELREGMIGGKMSGDELEKGSTRPPEPAGS</sequence>
<evidence type="ECO:0000313" key="3">
    <source>
        <dbReference type="Proteomes" id="UP001373496"/>
    </source>
</evidence>